<keyword evidence="1" id="KW-0472">Membrane</keyword>
<organism evidence="2">
    <name type="scientific">Hexamita inflata</name>
    <dbReference type="NCBI Taxonomy" id="28002"/>
    <lineage>
        <taxon>Eukaryota</taxon>
        <taxon>Metamonada</taxon>
        <taxon>Diplomonadida</taxon>
        <taxon>Hexamitidae</taxon>
        <taxon>Hexamitinae</taxon>
        <taxon>Hexamita</taxon>
    </lineage>
</organism>
<dbReference type="EMBL" id="CAXDID020000005">
    <property type="protein sequence ID" value="CAL5974728.1"/>
    <property type="molecule type" value="Genomic_DNA"/>
</dbReference>
<evidence type="ECO:0000256" key="1">
    <source>
        <dbReference type="SAM" id="Phobius"/>
    </source>
</evidence>
<dbReference type="Proteomes" id="UP001642409">
    <property type="component" value="Unassembled WGS sequence"/>
</dbReference>
<comment type="caution">
    <text evidence="2">The sequence shown here is derived from an EMBL/GenBank/DDBJ whole genome shotgun (WGS) entry which is preliminary data.</text>
</comment>
<name>A0AA86P2G0_9EUKA</name>
<keyword evidence="1" id="KW-0812">Transmembrane</keyword>
<gene>
    <name evidence="2" type="ORF">HINF_LOCUS18364</name>
    <name evidence="3" type="ORF">HINF_LOCUS2998</name>
</gene>
<protein>
    <submittedName>
        <fullName evidence="2">Uncharacterized protein</fullName>
    </submittedName>
</protein>
<dbReference type="AlphaFoldDB" id="A0AA86P2G0"/>
<reference evidence="2" key="1">
    <citation type="submission" date="2023-06" db="EMBL/GenBank/DDBJ databases">
        <authorList>
            <person name="Kurt Z."/>
        </authorList>
    </citation>
    <scope>NUCLEOTIDE SEQUENCE</scope>
</reference>
<evidence type="ECO:0000313" key="3">
    <source>
        <dbReference type="EMBL" id="CAL5974728.1"/>
    </source>
</evidence>
<keyword evidence="4" id="KW-1185">Reference proteome</keyword>
<proteinExistence type="predicted"/>
<accession>A0AA86P2G0</accession>
<evidence type="ECO:0000313" key="2">
    <source>
        <dbReference type="EMBL" id="CAI9930719.1"/>
    </source>
</evidence>
<evidence type="ECO:0000313" key="4">
    <source>
        <dbReference type="Proteomes" id="UP001642409"/>
    </source>
</evidence>
<feature type="transmembrane region" description="Helical" evidence="1">
    <location>
        <begin position="68"/>
        <end position="87"/>
    </location>
</feature>
<keyword evidence="1" id="KW-1133">Transmembrane helix</keyword>
<sequence>MQEPIQSQQTPVPQESYKDLRAGVQGKLKNQSSLKNIFKGKAQKVFQEPDYVYFAKNSPLCKFVCRSLILYLFLVAATSAMLSLNIYKCGLDAPVHTMRMRNSTYPVTQTGLTSSQSAPDTHDTYDSDLQDVTSFFTPASYSRADAKLTQINTSVIAGQFPLALVLNYTASVNVSIRSLSFLQSDLLTSEDNGARLDIDVSNVKRTRVITNESWFNFDYWADNSTRYNYTSANGLAAGPRPMELCGQHMATQNWFNADQRDPASVIPLWFIDLGTLINAKPGCQDATYSMTVRLDKWFCFSPLLIRDVPKQTVYFENLTLTSEVIVDFNLDRVSGGTLGYSIRDSNIKRIWLTKHDANKEIYVYANNSIVTFYVPKIIGNQITFYGISGRKNTNESANEIYQTSYKVKNTVTATTTIKITKLSTQTLTVNMPLFQLSYGDTIISFVFEDNTQSITVSEDVTQTTVTVTIT</sequence>
<dbReference type="EMBL" id="CATOUU010000464">
    <property type="protein sequence ID" value="CAI9930719.1"/>
    <property type="molecule type" value="Genomic_DNA"/>
</dbReference>
<reference evidence="3 4" key="2">
    <citation type="submission" date="2024-07" db="EMBL/GenBank/DDBJ databases">
        <authorList>
            <person name="Akdeniz Z."/>
        </authorList>
    </citation>
    <scope>NUCLEOTIDE SEQUENCE [LARGE SCALE GENOMIC DNA]</scope>
</reference>